<keyword evidence="11" id="KW-1185">Reference proteome</keyword>
<accession>A0A8B8P931</accession>
<keyword evidence="5" id="KW-0732">Signal</keyword>
<name>A0A8B8P931_9MYRT</name>
<feature type="transmembrane region" description="Helical" evidence="10">
    <location>
        <begin position="6"/>
        <end position="32"/>
    </location>
</feature>
<dbReference type="GeneID" id="115740938"/>
<comment type="caution">
    <text evidence="10">Lacks conserved residue(s) required for the propagation of feature annotation.</text>
</comment>
<comment type="subcellular location">
    <subcellularLocation>
        <location evidence="1">Endosome membrane</location>
        <topology evidence="1">Multi-pass membrane protein</topology>
    </subcellularLocation>
    <subcellularLocation>
        <location evidence="2">Golgi apparatus membrane</location>
        <topology evidence="2">Multi-pass membrane protein</topology>
    </subcellularLocation>
</comment>
<evidence type="ECO:0000256" key="9">
    <source>
        <dbReference type="ARBA" id="ARBA00023136"/>
    </source>
</evidence>
<dbReference type="GO" id="GO:0072657">
    <property type="term" value="P:protein localization to membrane"/>
    <property type="evidence" value="ECO:0007669"/>
    <property type="project" value="TreeGrafter"/>
</dbReference>
<dbReference type="Proteomes" id="UP000827889">
    <property type="component" value="Chromosome 4"/>
</dbReference>
<dbReference type="RefSeq" id="XP_030530448.2">
    <property type="nucleotide sequence ID" value="XM_030674588.2"/>
</dbReference>
<organism evidence="11 12">
    <name type="scientific">Rhodamnia argentea</name>
    <dbReference type="NCBI Taxonomy" id="178133"/>
    <lineage>
        <taxon>Eukaryota</taxon>
        <taxon>Viridiplantae</taxon>
        <taxon>Streptophyta</taxon>
        <taxon>Embryophyta</taxon>
        <taxon>Tracheophyta</taxon>
        <taxon>Spermatophyta</taxon>
        <taxon>Magnoliopsida</taxon>
        <taxon>eudicotyledons</taxon>
        <taxon>Gunneridae</taxon>
        <taxon>Pentapetalae</taxon>
        <taxon>rosids</taxon>
        <taxon>malvids</taxon>
        <taxon>Myrtales</taxon>
        <taxon>Myrtaceae</taxon>
        <taxon>Myrtoideae</taxon>
        <taxon>Myrteae</taxon>
        <taxon>Australasian group</taxon>
        <taxon>Rhodamnia</taxon>
    </lineage>
</organism>
<comment type="similarity">
    <text evidence="3 10">Belongs to the nonaspanin (TM9SF) (TC 9.A.2) family.</text>
</comment>
<keyword evidence="6" id="KW-0967">Endosome</keyword>
<evidence type="ECO:0000256" key="8">
    <source>
        <dbReference type="ARBA" id="ARBA00023034"/>
    </source>
</evidence>
<gene>
    <name evidence="12" type="primary">LOC115740938</name>
</gene>
<feature type="transmembrane region" description="Helical" evidence="10">
    <location>
        <begin position="122"/>
        <end position="144"/>
    </location>
</feature>
<sequence length="226" mass="24879">MVLGDVFMPFCTHTAAGVQFIGMIVITVIVAVARRNFNFQSCILSCLLISKRLVSIMTLARPVMGLLAGYASASINSVVYFFVHLEIAESLLTLLYFGYMLIALYAIFVLSGAIDFFSSFCAISYLAMLVSHAPLVGIWFPLVFAGSHLASKDSSQGDSALTDEVAFEFRSNPQQIWHKRPVFSILFAGILPFAIIADQLHLGWMLLGRMNFTLPQIPASSSMQNF</sequence>
<evidence type="ECO:0000256" key="3">
    <source>
        <dbReference type="ARBA" id="ARBA00005227"/>
    </source>
</evidence>
<dbReference type="KEGG" id="rarg:115740938"/>
<keyword evidence="8" id="KW-0333">Golgi apparatus</keyword>
<evidence type="ECO:0000256" key="7">
    <source>
        <dbReference type="ARBA" id="ARBA00022989"/>
    </source>
</evidence>
<evidence type="ECO:0000256" key="4">
    <source>
        <dbReference type="ARBA" id="ARBA00022692"/>
    </source>
</evidence>
<evidence type="ECO:0000313" key="12">
    <source>
        <dbReference type="RefSeq" id="XP_030530448.2"/>
    </source>
</evidence>
<dbReference type="GO" id="GO:0000139">
    <property type="term" value="C:Golgi membrane"/>
    <property type="evidence" value="ECO:0007669"/>
    <property type="project" value="UniProtKB-SubCell"/>
</dbReference>
<dbReference type="Pfam" id="PF02990">
    <property type="entry name" value="EMP70"/>
    <property type="match status" value="1"/>
</dbReference>
<proteinExistence type="inferred from homology"/>
<evidence type="ECO:0000256" key="6">
    <source>
        <dbReference type="ARBA" id="ARBA00022753"/>
    </source>
</evidence>
<evidence type="ECO:0000256" key="10">
    <source>
        <dbReference type="RuleBase" id="RU363079"/>
    </source>
</evidence>
<evidence type="ECO:0000313" key="11">
    <source>
        <dbReference type="Proteomes" id="UP000827889"/>
    </source>
</evidence>
<keyword evidence="4 10" id="KW-0812">Transmembrane</keyword>
<reference evidence="12" key="1">
    <citation type="submission" date="2025-08" db="UniProtKB">
        <authorList>
            <consortium name="RefSeq"/>
        </authorList>
    </citation>
    <scope>IDENTIFICATION</scope>
    <source>
        <tissue evidence="12">Leaf</tissue>
    </source>
</reference>
<evidence type="ECO:0000256" key="5">
    <source>
        <dbReference type="ARBA" id="ARBA00022729"/>
    </source>
</evidence>
<evidence type="ECO:0000256" key="1">
    <source>
        <dbReference type="ARBA" id="ARBA00004337"/>
    </source>
</evidence>
<evidence type="ECO:0000256" key="2">
    <source>
        <dbReference type="ARBA" id="ARBA00004653"/>
    </source>
</evidence>
<feature type="transmembrane region" description="Helical" evidence="10">
    <location>
        <begin position="182"/>
        <end position="207"/>
    </location>
</feature>
<dbReference type="GO" id="GO:0010008">
    <property type="term" value="C:endosome membrane"/>
    <property type="evidence" value="ECO:0007669"/>
    <property type="project" value="UniProtKB-SubCell"/>
</dbReference>
<dbReference type="InterPro" id="IPR004240">
    <property type="entry name" value="EMP70"/>
</dbReference>
<feature type="transmembrane region" description="Helical" evidence="10">
    <location>
        <begin position="91"/>
        <end position="110"/>
    </location>
</feature>
<protein>
    <recommendedName>
        <fullName evidence="10">Transmembrane 9 superfamily member</fullName>
    </recommendedName>
</protein>
<dbReference type="PANTHER" id="PTHR10766">
    <property type="entry name" value="TRANSMEMBRANE 9 SUPERFAMILY PROTEIN"/>
    <property type="match status" value="1"/>
</dbReference>
<keyword evidence="9 10" id="KW-0472">Membrane</keyword>
<keyword evidence="7 10" id="KW-1133">Transmembrane helix</keyword>
<dbReference type="AlphaFoldDB" id="A0A8B8P931"/>
<dbReference type="PANTHER" id="PTHR10766:SF111">
    <property type="entry name" value="TRANSMEMBRANE 9 SUPERFAMILY MEMBER 2"/>
    <property type="match status" value="1"/>
</dbReference>